<dbReference type="EMBL" id="JACRSS010000003">
    <property type="protein sequence ID" value="MBC8538806.1"/>
    <property type="molecule type" value="Genomic_DNA"/>
</dbReference>
<dbReference type="InterPro" id="IPR025962">
    <property type="entry name" value="SdpI/YhfL"/>
</dbReference>
<dbReference type="Proteomes" id="UP000617951">
    <property type="component" value="Unassembled WGS sequence"/>
</dbReference>
<organism evidence="2 3">
    <name type="scientific">Guopingia tenuis</name>
    <dbReference type="NCBI Taxonomy" id="2763656"/>
    <lineage>
        <taxon>Bacteria</taxon>
        <taxon>Bacillati</taxon>
        <taxon>Bacillota</taxon>
        <taxon>Clostridia</taxon>
        <taxon>Christensenellales</taxon>
        <taxon>Christensenellaceae</taxon>
        <taxon>Guopingia</taxon>
    </lineage>
</organism>
<accession>A0A926HXI8</accession>
<name>A0A926HXI8_9FIRM</name>
<evidence type="ECO:0000313" key="2">
    <source>
        <dbReference type="EMBL" id="MBC8538806.1"/>
    </source>
</evidence>
<comment type="caution">
    <text evidence="2">The sequence shown here is derived from an EMBL/GenBank/DDBJ whole genome shotgun (WGS) entry which is preliminary data.</text>
</comment>
<protein>
    <submittedName>
        <fullName evidence="2">SdpI family protein</fullName>
    </submittedName>
</protein>
<keyword evidence="1" id="KW-0472">Membrane</keyword>
<sequence>MGFWVFMLCMALLTPLLLLVFGWVFQKHPPRRINGLYGYRTARSMKSQELWDFAQRLCGKLWWRLGWGLLLLSAAVMLLLLGRETAAVGIGGAVLLGVQILAMLGSIVPVERALKHKDQG</sequence>
<evidence type="ECO:0000313" key="3">
    <source>
        <dbReference type="Proteomes" id="UP000617951"/>
    </source>
</evidence>
<keyword evidence="1" id="KW-0812">Transmembrane</keyword>
<proteinExistence type="predicted"/>
<gene>
    <name evidence="2" type="ORF">H8693_07640</name>
</gene>
<feature type="transmembrane region" description="Helical" evidence="1">
    <location>
        <begin position="61"/>
        <end position="81"/>
    </location>
</feature>
<feature type="transmembrane region" description="Helical" evidence="1">
    <location>
        <begin position="87"/>
        <end position="110"/>
    </location>
</feature>
<keyword evidence="3" id="KW-1185">Reference proteome</keyword>
<keyword evidence="1" id="KW-1133">Transmembrane helix</keyword>
<dbReference type="Pfam" id="PF13630">
    <property type="entry name" value="SdpI"/>
    <property type="match status" value="1"/>
</dbReference>
<feature type="transmembrane region" description="Helical" evidence="1">
    <location>
        <begin position="6"/>
        <end position="25"/>
    </location>
</feature>
<reference evidence="2" key="1">
    <citation type="submission" date="2020-08" db="EMBL/GenBank/DDBJ databases">
        <title>Genome public.</title>
        <authorList>
            <person name="Liu C."/>
            <person name="Sun Q."/>
        </authorList>
    </citation>
    <scope>NUCLEOTIDE SEQUENCE</scope>
    <source>
        <strain evidence="2">NSJ-63</strain>
    </source>
</reference>
<dbReference type="AlphaFoldDB" id="A0A926HXI8"/>
<evidence type="ECO:0000256" key="1">
    <source>
        <dbReference type="SAM" id="Phobius"/>
    </source>
</evidence>
<dbReference type="RefSeq" id="WP_249280483.1">
    <property type="nucleotide sequence ID" value="NZ_JACRSS010000003.1"/>
</dbReference>